<evidence type="ECO:0000313" key="3">
    <source>
        <dbReference type="EMBL" id="CAI8006283.1"/>
    </source>
</evidence>
<keyword evidence="4" id="KW-1185">Reference proteome</keyword>
<name>A0AA35R7J5_GEOBA</name>
<feature type="region of interest" description="Disordered" evidence="1">
    <location>
        <begin position="93"/>
        <end position="142"/>
    </location>
</feature>
<dbReference type="AlphaFoldDB" id="A0AA35R7J5"/>
<sequence>AIILDGQKKAKKRIFLFFCIYFITGIITSGFGIDNIVIAGLSDHNVSYSTVAASQGRVYTFLLLEAIFVPVQGFLNALAYGWTREDFLTAMSSQRSLTSSTADWRATAEEENDETDQLQSQHSVLSSSIDEGELEETVAENV</sequence>
<keyword evidence="2" id="KW-0472">Membrane</keyword>
<keyword evidence="2" id="KW-0812">Transmembrane</keyword>
<feature type="transmembrane region" description="Helical" evidence="2">
    <location>
        <begin position="58"/>
        <end position="82"/>
    </location>
</feature>
<dbReference type="Proteomes" id="UP001174909">
    <property type="component" value="Unassembled WGS sequence"/>
</dbReference>
<reference evidence="3" key="1">
    <citation type="submission" date="2023-03" db="EMBL/GenBank/DDBJ databases">
        <authorList>
            <person name="Steffen K."/>
            <person name="Cardenas P."/>
        </authorList>
    </citation>
    <scope>NUCLEOTIDE SEQUENCE</scope>
</reference>
<keyword evidence="2" id="KW-1133">Transmembrane helix</keyword>
<feature type="compositionally biased region" description="Acidic residues" evidence="1">
    <location>
        <begin position="130"/>
        <end position="142"/>
    </location>
</feature>
<feature type="non-terminal residue" evidence="3">
    <location>
        <position position="1"/>
    </location>
</feature>
<evidence type="ECO:0000313" key="4">
    <source>
        <dbReference type="Proteomes" id="UP001174909"/>
    </source>
</evidence>
<feature type="transmembrane region" description="Helical" evidence="2">
    <location>
        <begin position="14"/>
        <end position="38"/>
    </location>
</feature>
<dbReference type="EMBL" id="CASHTH010000675">
    <property type="protein sequence ID" value="CAI8006283.1"/>
    <property type="molecule type" value="Genomic_DNA"/>
</dbReference>
<comment type="caution">
    <text evidence="3">The sequence shown here is derived from an EMBL/GenBank/DDBJ whole genome shotgun (WGS) entry which is preliminary data.</text>
</comment>
<evidence type="ECO:0000256" key="1">
    <source>
        <dbReference type="SAM" id="MobiDB-lite"/>
    </source>
</evidence>
<organism evidence="3 4">
    <name type="scientific">Geodia barretti</name>
    <name type="common">Barrett's horny sponge</name>
    <dbReference type="NCBI Taxonomy" id="519541"/>
    <lineage>
        <taxon>Eukaryota</taxon>
        <taxon>Metazoa</taxon>
        <taxon>Porifera</taxon>
        <taxon>Demospongiae</taxon>
        <taxon>Heteroscleromorpha</taxon>
        <taxon>Tetractinellida</taxon>
        <taxon>Astrophorina</taxon>
        <taxon>Geodiidae</taxon>
        <taxon>Geodia</taxon>
    </lineage>
</organism>
<evidence type="ECO:0000256" key="2">
    <source>
        <dbReference type="SAM" id="Phobius"/>
    </source>
</evidence>
<gene>
    <name evidence="3" type="ORF">GBAR_LOCUS4629</name>
</gene>
<feature type="compositionally biased region" description="Polar residues" evidence="1">
    <location>
        <begin position="93"/>
        <end position="102"/>
    </location>
</feature>
<accession>A0AA35R7J5</accession>
<proteinExistence type="predicted"/>
<feature type="compositionally biased region" description="Low complexity" evidence="1">
    <location>
        <begin position="117"/>
        <end position="128"/>
    </location>
</feature>
<protein>
    <submittedName>
        <fullName evidence="3">Uncharacterized protein</fullName>
    </submittedName>
</protein>